<accession>A0A0E9SQ31</accession>
<reference evidence="1" key="1">
    <citation type="submission" date="2014-11" db="EMBL/GenBank/DDBJ databases">
        <authorList>
            <person name="Amaro Gonzalez C."/>
        </authorList>
    </citation>
    <scope>NUCLEOTIDE SEQUENCE</scope>
</reference>
<organism evidence="1">
    <name type="scientific">Anguilla anguilla</name>
    <name type="common">European freshwater eel</name>
    <name type="synonym">Muraena anguilla</name>
    <dbReference type="NCBI Taxonomy" id="7936"/>
    <lineage>
        <taxon>Eukaryota</taxon>
        <taxon>Metazoa</taxon>
        <taxon>Chordata</taxon>
        <taxon>Craniata</taxon>
        <taxon>Vertebrata</taxon>
        <taxon>Euteleostomi</taxon>
        <taxon>Actinopterygii</taxon>
        <taxon>Neopterygii</taxon>
        <taxon>Teleostei</taxon>
        <taxon>Anguilliformes</taxon>
        <taxon>Anguillidae</taxon>
        <taxon>Anguilla</taxon>
    </lineage>
</organism>
<evidence type="ECO:0000313" key="1">
    <source>
        <dbReference type="EMBL" id="JAH42648.1"/>
    </source>
</evidence>
<sequence>MTSESSLPNPK</sequence>
<proteinExistence type="predicted"/>
<dbReference type="EMBL" id="GBXM01065929">
    <property type="protein sequence ID" value="JAH42648.1"/>
    <property type="molecule type" value="Transcribed_RNA"/>
</dbReference>
<protein>
    <submittedName>
        <fullName evidence="1">Uncharacterized protein</fullName>
    </submittedName>
</protein>
<name>A0A0E9SQ31_ANGAN</name>
<reference evidence="1" key="2">
    <citation type="journal article" date="2015" name="Fish Shellfish Immunol.">
        <title>Early steps in the European eel (Anguilla anguilla)-Vibrio vulnificus interaction in the gills: Role of the RtxA13 toxin.</title>
        <authorList>
            <person name="Callol A."/>
            <person name="Pajuelo D."/>
            <person name="Ebbesson L."/>
            <person name="Teles M."/>
            <person name="MacKenzie S."/>
            <person name="Amaro C."/>
        </authorList>
    </citation>
    <scope>NUCLEOTIDE SEQUENCE</scope>
</reference>